<dbReference type="VEuPathDB" id="FungiDB:CLUG_04892"/>
<dbReference type="GeneID" id="8495454"/>
<dbReference type="KEGG" id="clu:CLUG_04892"/>
<dbReference type="Proteomes" id="UP000007703">
    <property type="component" value="Unassembled WGS sequence"/>
</dbReference>
<proteinExistence type="predicted"/>
<dbReference type="RefSeq" id="XP_002614877.1">
    <property type="nucleotide sequence ID" value="XM_002614831.1"/>
</dbReference>
<gene>
    <name evidence="2" type="ORF">CLUG_04892</name>
</gene>
<reference evidence="2 3" key="1">
    <citation type="journal article" date="2009" name="Nature">
        <title>Evolution of pathogenicity and sexual reproduction in eight Candida genomes.</title>
        <authorList>
            <person name="Butler G."/>
            <person name="Rasmussen M.D."/>
            <person name="Lin M.F."/>
            <person name="Santos M.A."/>
            <person name="Sakthikumar S."/>
            <person name="Munro C.A."/>
            <person name="Rheinbay E."/>
            <person name="Grabherr M."/>
            <person name="Forche A."/>
            <person name="Reedy J.L."/>
            <person name="Agrafioti I."/>
            <person name="Arnaud M.B."/>
            <person name="Bates S."/>
            <person name="Brown A.J."/>
            <person name="Brunke S."/>
            <person name="Costanzo M.C."/>
            <person name="Fitzpatrick D.A."/>
            <person name="de Groot P.W."/>
            <person name="Harris D."/>
            <person name="Hoyer L.L."/>
            <person name="Hube B."/>
            <person name="Klis F.M."/>
            <person name="Kodira C."/>
            <person name="Lennard N."/>
            <person name="Logue M.E."/>
            <person name="Martin R."/>
            <person name="Neiman A.M."/>
            <person name="Nikolaou E."/>
            <person name="Quail M.A."/>
            <person name="Quinn J."/>
            <person name="Santos M.C."/>
            <person name="Schmitzberger F.F."/>
            <person name="Sherlock G."/>
            <person name="Shah P."/>
            <person name="Silverstein K.A."/>
            <person name="Skrzypek M.S."/>
            <person name="Soll D."/>
            <person name="Staggs R."/>
            <person name="Stansfield I."/>
            <person name="Stumpf M.P."/>
            <person name="Sudbery P.E."/>
            <person name="Srikantha T."/>
            <person name="Zeng Q."/>
            <person name="Berman J."/>
            <person name="Berriman M."/>
            <person name="Heitman J."/>
            <person name="Gow N.A."/>
            <person name="Lorenz M.C."/>
            <person name="Birren B.W."/>
            <person name="Kellis M."/>
            <person name="Cuomo C.A."/>
        </authorList>
    </citation>
    <scope>NUCLEOTIDE SEQUENCE [LARGE SCALE GENOMIC DNA]</scope>
    <source>
        <strain evidence="2 3">ATCC 42720</strain>
    </source>
</reference>
<dbReference type="AlphaFoldDB" id="C4Y9K2"/>
<name>C4Y9K2_CLAL4</name>
<evidence type="ECO:0000256" key="1">
    <source>
        <dbReference type="SAM" id="MobiDB-lite"/>
    </source>
</evidence>
<evidence type="ECO:0000313" key="3">
    <source>
        <dbReference type="Proteomes" id="UP000007703"/>
    </source>
</evidence>
<organism evidence="2 3">
    <name type="scientific">Clavispora lusitaniae (strain ATCC 42720)</name>
    <name type="common">Yeast</name>
    <name type="synonym">Candida lusitaniae</name>
    <dbReference type="NCBI Taxonomy" id="306902"/>
    <lineage>
        <taxon>Eukaryota</taxon>
        <taxon>Fungi</taxon>
        <taxon>Dikarya</taxon>
        <taxon>Ascomycota</taxon>
        <taxon>Saccharomycotina</taxon>
        <taxon>Pichiomycetes</taxon>
        <taxon>Metschnikowiaceae</taxon>
        <taxon>Clavispora</taxon>
    </lineage>
</organism>
<dbReference type="EMBL" id="CH408081">
    <property type="protein sequence ID" value="EEQ40764.1"/>
    <property type="molecule type" value="Genomic_DNA"/>
</dbReference>
<evidence type="ECO:0000313" key="2">
    <source>
        <dbReference type="EMBL" id="EEQ40764.1"/>
    </source>
</evidence>
<dbReference type="HOGENOM" id="CLU_1111281_0_0_1"/>
<feature type="region of interest" description="Disordered" evidence="1">
    <location>
        <begin position="132"/>
        <end position="154"/>
    </location>
</feature>
<accession>C4Y9K2</accession>
<sequence>MDSPFYFAKGKEYPDSEGFITVARRRKMNSSRKGIQVSTRKLSFSNKSCAKIAASTNVFSVIGFGNDEPTKEKKETFLEAEKVGQNKEISTEEKVLICWKPLYSLSEVEVSVPKVERKVRFAMNVEIIELEPNEPEEEEKETQMPAESNAKANMKKKMENMDLKMKKLDLKMKKTDLKMKQMDLKMKQMDLEIKKMDYKMKKRAFKIQVRKNLPPAGVLPRPSSRDSNIALAKAKVASEFESLQRLIVPL</sequence>
<dbReference type="InParanoid" id="C4Y9K2"/>
<protein>
    <submittedName>
        <fullName evidence="2">Uncharacterized protein</fullName>
    </submittedName>
</protein>